<organism evidence="2 3">
    <name type="scientific">Flagellimonas zhangzhouensis</name>
    <dbReference type="NCBI Taxonomy" id="1073328"/>
    <lineage>
        <taxon>Bacteria</taxon>
        <taxon>Pseudomonadati</taxon>
        <taxon>Bacteroidota</taxon>
        <taxon>Flavobacteriia</taxon>
        <taxon>Flavobacteriales</taxon>
        <taxon>Flavobacteriaceae</taxon>
        <taxon>Flagellimonas</taxon>
    </lineage>
</organism>
<keyword evidence="1" id="KW-0732">Signal</keyword>
<keyword evidence="3" id="KW-1185">Reference proteome</keyword>
<dbReference type="AlphaFoldDB" id="A0A1H2XBH9"/>
<sequence length="414" mass="47957">MRFIIRFVFTFFCLISVSTWAQQELPKNYGYLGFDVYVGMLGNSNSEFPEHGIQKSLFFNVGQFGSKEPKYWRYHLNGPKTGISLGFTDLGNKDALGYAYSVMPYAEFSLFPKTLDGFSLWVSMGGSYMTRRYNKETNPYNKGVSTRLNWSYNSFLYYTLLKNRSTNWRMGVGYAHHSNGHTRKPNRGYNSVLWGTSINFKNEAIIPIERDPKEYPKVLEWYYTGRFGVGQNSFSDIFNDKEEVFAVAFSAGKIINRTFKFGVGLYYNFYRHYYNYIKNEETLVRTQEPQFTESPIISASALGISGSAELLLSHVGMELNVGLNYYKPFYKIDWQLNEGYTYFPNGEEEIVLGELDGYYNIKRLVSSRMGLKYYLLDTDKAPKHNFFVGAFINANLGQADFSEFTFGYVRRFNL</sequence>
<accession>A0A1H2XBH9</accession>
<dbReference type="Gene3D" id="2.40.160.20">
    <property type="match status" value="1"/>
</dbReference>
<feature type="chain" id="PRO_5011776509" evidence="1">
    <location>
        <begin position="22"/>
        <end position="414"/>
    </location>
</feature>
<evidence type="ECO:0000313" key="3">
    <source>
        <dbReference type="Proteomes" id="UP000199592"/>
    </source>
</evidence>
<name>A0A1H2XBH9_9FLAO</name>
<evidence type="ECO:0000256" key="1">
    <source>
        <dbReference type="SAM" id="SignalP"/>
    </source>
</evidence>
<gene>
    <name evidence="2" type="ORF">SAMN04487892_2697</name>
</gene>
<dbReference type="STRING" id="1073328.SAMN05216294_1318"/>
<protein>
    <submittedName>
        <fullName evidence="2">Lipid A 3-O-deacylase (PagL)</fullName>
    </submittedName>
</protein>
<dbReference type="Proteomes" id="UP000199592">
    <property type="component" value="Unassembled WGS sequence"/>
</dbReference>
<proteinExistence type="predicted"/>
<feature type="signal peptide" evidence="1">
    <location>
        <begin position="1"/>
        <end position="21"/>
    </location>
</feature>
<dbReference type="Pfam" id="PF09411">
    <property type="entry name" value="PagL"/>
    <property type="match status" value="1"/>
</dbReference>
<evidence type="ECO:0000313" key="2">
    <source>
        <dbReference type="EMBL" id="SDW90253.1"/>
    </source>
</evidence>
<reference evidence="3" key="1">
    <citation type="submission" date="2016-10" db="EMBL/GenBank/DDBJ databases">
        <authorList>
            <person name="Varghese N."/>
            <person name="Submissions S."/>
        </authorList>
    </citation>
    <scope>NUCLEOTIDE SEQUENCE [LARGE SCALE GENOMIC DNA]</scope>
    <source>
        <strain evidence="3">DSM 25030</strain>
    </source>
</reference>
<dbReference type="EMBL" id="FNMY01000003">
    <property type="protein sequence ID" value="SDW90253.1"/>
    <property type="molecule type" value="Genomic_DNA"/>
</dbReference>
<dbReference type="OrthoDB" id="627554at2"/>
<dbReference type="InterPro" id="IPR018550">
    <property type="entry name" value="Lipid-A_deacylase-rel"/>
</dbReference>
<dbReference type="RefSeq" id="WP_090293577.1">
    <property type="nucleotide sequence ID" value="NZ_FNKI01000001.1"/>
</dbReference>